<dbReference type="NCBIfam" id="TIGR02937">
    <property type="entry name" value="sigma70-ECF"/>
    <property type="match status" value="1"/>
</dbReference>
<gene>
    <name evidence="2" type="ORF">DES48_11220</name>
</gene>
<organism evidence="2 3">
    <name type="scientific">Paraliobacillus ryukyuensis</name>
    <dbReference type="NCBI Taxonomy" id="200904"/>
    <lineage>
        <taxon>Bacteria</taxon>
        <taxon>Bacillati</taxon>
        <taxon>Bacillota</taxon>
        <taxon>Bacilli</taxon>
        <taxon>Bacillales</taxon>
        <taxon>Bacillaceae</taxon>
        <taxon>Paraliobacillus</taxon>
    </lineage>
</organism>
<dbReference type="GO" id="GO:0006352">
    <property type="term" value="P:DNA-templated transcription initiation"/>
    <property type="evidence" value="ECO:0007669"/>
    <property type="project" value="InterPro"/>
</dbReference>
<dbReference type="Proteomes" id="UP000252254">
    <property type="component" value="Unassembled WGS sequence"/>
</dbReference>
<dbReference type="InterPro" id="IPR014284">
    <property type="entry name" value="RNA_pol_sigma-70_dom"/>
</dbReference>
<comment type="caution">
    <text evidence="2">The sequence shown here is derived from an EMBL/GenBank/DDBJ whole genome shotgun (WGS) entry which is preliminary data.</text>
</comment>
<dbReference type="InterPro" id="IPR013324">
    <property type="entry name" value="RNA_pol_sigma_r3/r4-like"/>
</dbReference>
<dbReference type="CDD" id="cd06171">
    <property type="entry name" value="Sigma70_r4"/>
    <property type="match status" value="1"/>
</dbReference>
<dbReference type="OrthoDB" id="2083683at2"/>
<dbReference type="GO" id="GO:0003677">
    <property type="term" value="F:DNA binding"/>
    <property type="evidence" value="ECO:0007669"/>
    <property type="project" value="InterPro"/>
</dbReference>
<dbReference type="GO" id="GO:0016987">
    <property type="term" value="F:sigma factor activity"/>
    <property type="evidence" value="ECO:0007669"/>
    <property type="project" value="InterPro"/>
</dbReference>
<dbReference type="STRING" id="200904.GCA_900168775_03030"/>
<evidence type="ECO:0000313" key="2">
    <source>
        <dbReference type="EMBL" id="RBO93219.1"/>
    </source>
</evidence>
<name>A0A366DUQ0_9BACI</name>
<evidence type="ECO:0000313" key="3">
    <source>
        <dbReference type="Proteomes" id="UP000252254"/>
    </source>
</evidence>
<dbReference type="Pfam" id="PF08281">
    <property type="entry name" value="Sigma70_r4_2"/>
    <property type="match status" value="1"/>
</dbReference>
<protein>
    <submittedName>
        <fullName evidence="2">RNA polymerase sigma-70 factor (ECF subfamily)</fullName>
    </submittedName>
</protein>
<dbReference type="EMBL" id="QNRI01000012">
    <property type="protein sequence ID" value="RBO93219.1"/>
    <property type="molecule type" value="Genomic_DNA"/>
</dbReference>
<dbReference type="AlphaFoldDB" id="A0A366DUQ0"/>
<dbReference type="Gene3D" id="1.10.10.10">
    <property type="entry name" value="Winged helix-like DNA-binding domain superfamily/Winged helix DNA-binding domain"/>
    <property type="match status" value="1"/>
</dbReference>
<dbReference type="RefSeq" id="WP_079708013.1">
    <property type="nucleotide sequence ID" value="NZ_BAABQN010000013.1"/>
</dbReference>
<evidence type="ECO:0000259" key="1">
    <source>
        <dbReference type="Pfam" id="PF08281"/>
    </source>
</evidence>
<sequence length="178" mass="20998">MSNWADHLIIQYEDGRKELTKAKQILDDKIEKLMMGENQANMDSVTLDRIKKNESDQSQINSMILSMTEAIEWMRTGKDPGTMKGIEKRSIYQSNSIDNMDLFPSLDVKPKERELTEEEKQYVYEVLRELSPRERQCFIFQKAYMWTFSQIAEEVGVGKSTVQKYIERAEEKIKHFKK</sequence>
<dbReference type="InterPro" id="IPR036388">
    <property type="entry name" value="WH-like_DNA-bd_sf"/>
</dbReference>
<dbReference type="SUPFAM" id="SSF88659">
    <property type="entry name" value="Sigma3 and sigma4 domains of RNA polymerase sigma factors"/>
    <property type="match status" value="1"/>
</dbReference>
<dbReference type="InterPro" id="IPR013249">
    <property type="entry name" value="RNA_pol_sigma70_r4_t2"/>
</dbReference>
<keyword evidence="3" id="KW-1185">Reference proteome</keyword>
<proteinExistence type="predicted"/>
<feature type="domain" description="RNA polymerase sigma factor 70 region 4 type 2" evidence="1">
    <location>
        <begin position="121"/>
        <end position="173"/>
    </location>
</feature>
<accession>A0A366DUQ0</accession>
<reference evidence="2 3" key="1">
    <citation type="submission" date="2018-06" db="EMBL/GenBank/DDBJ databases">
        <title>Genomic Encyclopedia of Type Strains, Phase IV (KMG-IV): sequencing the most valuable type-strain genomes for metagenomic binning, comparative biology and taxonomic classification.</title>
        <authorList>
            <person name="Goeker M."/>
        </authorList>
    </citation>
    <scope>NUCLEOTIDE SEQUENCE [LARGE SCALE GENOMIC DNA]</scope>
    <source>
        <strain evidence="2 3">DSM 15140</strain>
    </source>
</reference>